<reference evidence="1 2" key="1">
    <citation type="submission" date="2022-05" db="EMBL/GenBank/DDBJ databases">
        <title>Diverse viruses of marine archaea discovered using metagenomics.</title>
        <authorList>
            <person name="Zhou Y."/>
        </authorList>
    </citation>
    <scope>NUCLEOTIDE SEQUENCE [LARGE SCALE GENOMIC DNA]</scope>
    <source>
        <strain evidence="1">YSH_150918</strain>
    </source>
</reference>
<proteinExistence type="predicted"/>
<sequence>MVTRKRCAFCQSENREEFESLLENGEVSCEDLDSSNSWRSGTASKHQRNHMGEFVMSSNPKCKFCTDSYRKEIELQLSNGEASSEEIADMLGITKVQVQRHMKNHLQPLVQQSAATLIAQKEINEIDMISVNIQKLDSKLEQVFQNDELDPKMIDALTKLAREIRESLRFSLEAKGKLIHRRQDTVIVAQMQIVQEVLAQNNPEIWLEIKRKMTERLQ</sequence>
<dbReference type="KEGG" id="vg:80545155"/>
<dbReference type="GeneID" id="80545155"/>
<protein>
    <submittedName>
        <fullName evidence="1">Uncharacterized protein</fullName>
    </submittedName>
</protein>
<evidence type="ECO:0000313" key="1">
    <source>
        <dbReference type="EMBL" id="UVF62603.1"/>
    </source>
</evidence>
<name>A0A976YE49_9CAUD</name>
<dbReference type="EMBL" id="ON649702">
    <property type="protein sequence ID" value="UVF62603.1"/>
    <property type="molecule type" value="Genomic_DNA"/>
</dbReference>
<dbReference type="Proteomes" id="UP001157002">
    <property type="component" value="Segment"/>
</dbReference>
<keyword evidence="2" id="KW-1185">Reference proteome</keyword>
<organism evidence="1 2">
    <name type="scientific">Poseidoniales virus YSH_150918</name>
    <dbReference type="NCBI Taxonomy" id="3071324"/>
    <lineage>
        <taxon>Viruses</taxon>
        <taxon>Duplodnaviria</taxon>
        <taxon>Heunggongvirae</taxon>
        <taxon>Uroviricota</taxon>
        <taxon>Caudoviricetes</taxon>
        <taxon>Magrovirales</taxon>
        <taxon>Aoguangviridae</taxon>
        <taxon>Aobingvirus</taxon>
        <taxon>Aobingvirus yangshanense</taxon>
    </lineage>
</organism>
<evidence type="ECO:0000313" key="2">
    <source>
        <dbReference type="Proteomes" id="UP001157002"/>
    </source>
</evidence>
<dbReference type="RefSeq" id="YP_010806194.1">
    <property type="nucleotide sequence ID" value="NC_077214.1"/>
</dbReference>
<accession>A0A976YE49</accession>